<evidence type="ECO:0000313" key="10">
    <source>
        <dbReference type="EMBL" id="TIC33671.1"/>
    </source>
</evidence>
<keyword evidence="4" id="KW-0804">Transcription</keyword>
<proteinExistence type="inferred from homology"/>
<comment type="caution">
    <text evidence="9">The sequence shown here is derived from an EMBL/GenBank/DDBJ whole genome shotgun (WGS) entry which is preliminary data.</text>
</comment>
<reference evidence="11 12" key="1">
    <citation type="submission" date="2019-03" db="EMBL/GenBank/DDBJ databases">
        <title>Sequencing 25 genomes of Wallemia mellicola.</title>
        <authorList>
            <person name="Gostincar C."/>
        </authorList>
    </citation>
    <scope>NUCLEOTIDE SEQUENCE [LARGE SCALE GENOMIC DNA]</scope>
    <source>
        <strain evidence="9 12">EXF-1262</strain>
        <strain evidence="10 11">EXF-8738</strain>
    </source>
</reference>
<dbReference type="InterPro" id="IPR036643">
    <property type="entry name" value="RNApol_insert_sf"/>
</dbReference>
<evidence type="ECO:0000313" key="12">
    <source>
        <dbReference type="Proteomes" id="UP000307169"/>
    </source>
</evidence>
<dbReference type="FunFam" id="2.170.120.12:FF:000003">
    <property type="entry name" value="Dna-directed rna polymerases i and iii subunit"/>
    <property type="match status" value="1"/>
</dbReference>
<dbReference type="SUPFAM" id="SSF55257">
    <property type="entry name" value="RBP11-like subunits of RNA polymerase"/>
    <property type="match status" value="1"/>
</dbReference>
<dbReference type="PANTHER" id="PTHR11800:SF13">
    <property type="entry name" value="DNA-DIRECTED RNA POLYMERASES I AND III SUBUNIT RPAC1"/>
    <property type="match status" value="1"/>
</dbReference>
<dbReference type="NCBIfam" id="NF001988">
    <property type="entry name" value="PRK00783.1"/>
    <property type="match status" value="1"/>
</dbReference>
<dbReference type="GO" id="GO:0006351">
    <property type="term" value="P:DNA-templated transcription"/>
    <property type="evidence" value="ECO:0007669"/>
    <property type="project" value="InterPro"/>
</dbReference>
<dbReference type="InterPro" id="IPR011263">
    <property type="entry name" value="DNA-dir_RNA_pol_RpoA/D/Rpb3"/>
</dbReference>
<evidence type="ECO:0000313" key="11">
    <source>
        <dbReference type="Proteomes" id="UP000305647"/>
    </source>
</evidence>
<dbReference type="GO" id="GO:0005666">
    <property type="term" value="C:RNA polymerase III complex"/>
    <property type="evidence" value="ECO:0007669"/>
    <property type="project" value="TreeGrafter"/>
</dbReference>
<keyword evidence="5" id="KW-0539">Nucleus</keyword>
<dbReference type="Proteomes" id="UP000307169">
    <property type="component" value="Unassembled WGS sequence"/>
</dbReference>
<feature type="region of interest" description="Disordered" evidence="7">
    <location>
        <begin position="341"/>
        <end position="362"/>
    </location>
</feature>
<dbReference type="InterPro" id="IPR050518">
    <property type="entry name" value="Rpo3/RPB3_RNA_Pol_subunit"/>
</dbReference>
<dbReference type="Gene3D" id="3.30.1360.10">
    <property type="entry name" value="RNA polymerase, RBP11-like subunit"/>
    <property type="match status" value="1"/>
</dbReference>
<dbReference type="Gene3D" id="2.170.120.12">
    <property type="entry name" value="DNA-directed RNA polymerase, insert domain"/>
    <property type="match status" value="1"/>
</dbReference>
<dbReference type="AlphaFoldDB" id="A0A4T0P945"/>
<evidence type="ECO:0000259" key="8">
    <source>
        <dbReference type="SMART" id="SM00662"/>
    </source>
</evidence>
<organism evidence="9 12">
    <name type="scientific">Wallemia mellicola</name>
    <dbReference type="NCBI Taxonomy" id="1708541"/>
    <lineage>
        <taxon>Eukaryota</taxon>
        <taxon>Fungi</taxon>
        <taxon>Dikarya</taxon>
        <taxon>Basidiomycota</taxon>
        <taxon>Wallemiomycotina</taxon>
        <taxon>Wallemiomycetes</taxon>
        <taxon>Wallemiales</taxon>
        <taxon>Wallemiaceae</taxon>
        <taxon>Wallemia</taxon>
    </lineage>
</organism>
<dbReference type="InterPro" id="IPR011262">
    <property type="entry name" value="DNA-dir_RNA_pol_insert"/>
</dbReference>
<sequence>MADRDERKIVRLDKERTHNVHSTDFPGNYPGENLEWNLEAFKKNLTTHVNAVAEDEIEFDLIGVDPSIANALRRVMIAEVPTVAVENVFVFNNTSVMHDEVMAHRLGLVPILFDAERLEEFQKGDSPNDQNTIVFTLQVACTRKAKVAAGETDPDKIYENHKVYSKDFKWVPQGGQASDPLFTDNPPRVAYPEILITKLRPGQSIDLELHCVKGLGQDHAKFSPAATASYRLLPTVKLHQPIKSEHAELFASCFSEGVVEVRENKKGEKEAHYVNPRKDTVSREVLRHPEFDGVVELGRIRDHFIFNIETTGAVKSVDMLPRSCNVIKSKVQKIREGLNTIVHGKQEEEEENADEQDAQMEE</sequence>
<evidence type="ECO:0000256" key="6">
    <source>
        <dbReference type="ARBA" id="ARBA00025804"/>
    </source>
</evidence>
<dbReference type="PANTHER" id="PTHR11800">
    <property type="entry name" value="DNA-DIRECTED RNA POLYMERASE"/>
    <property type="match status" value="1"/>
</dbReference>
<dbReference type="InterPro" id="IPR036603">
    <property type="entry name" value="RBP11-like"/>
</dbReference>
<feature type="compositionally biased region" description="Acidic residues" evidence="7">
    <location>
        <begin position="347"/>
        <end position="362"/>
    </location>
</feature>
<dbReference type="EMBL" id="SPRH01000014">
    <property type="protein sequence ID" value="TIC01988.1"/>
    <property type="molecule type" value="Genomic_DNA"/>
</dbReference>
<evidence type="ECO:0000256" key="4">
    <source>
        <dbReference type="ARBA" id="ARBA00023163"/>
    </source>
</evidence>
<comment type="similarity">
    <text evidence="6">Belongs to the archaeal Rpo3/eukaryotic RPB3 RNA polymerase subunit family.</text>
</comment>
<dbReference type="Pfam" id="PF01193">
    <property type="entry name" value="RNA_pol_L"/>
    <property type="match status" value="1"/>
</dbReference>
<dbReference type="Pfam" id="PF01000">
    <property type="entry name" value="RNA_pol_A_bac"/>
    <property type="match status" value="1"/>
</dbReference>
<dbReference type="GO" id="GO:0055029">
    <property type="term" value="C:nuclear DNA-directed RNA polymerase complex"/>
    <property type="evidence" value="ECO:0007669"/>
    <property type="project" value="UniProtKB-ARBA"/>
</dbReference>
<dbReference type="GO" id="GO:0003899">
    <property type="term" value="F:DNA-directed RNA polymerase activity"/>
    <property type="evidence" value="ECO:0007669"/>
    <property type="project" value="InterPro"/>
</dbReference>
<dbReference type="SUPFAM" id="SSF56553">
    <property type="entry name" value="Insert subdomain of RNA polymerase alpha subunit"/>
    <property type="match status" value="1"/>
</dbReference>
<evidence type="ECO:0000256" key="1">
    <source>
        <dbReference type="ARBA" id="ARBA00004123"/>
    </source>
</evidence>
<comment type="subcellular location">
    <subcellularLocation>
        <location evidence="1">Nucleus</location>
    </subcellularLocation>
</comment>
<accession>A0A4T0P945</accession>
<dbReference type="CDD" id="cd07032">
    <property type="entry name" value="RNAP_I_II_AC40"/>
    <property type="match status" value="1"/>
</dbReference>
<dbReference type="GO" id="GO:0046983">
    <property type="term" value="F:protein dimerization activity"/>
    <property type="evidence" value="ECO:0007669"/>
    <property type="project" value="InterPro"/>
</dbReference>
<evidence type="ECO:0000256" key="2">
    <source>
        <dbReference type="ARBA" id="ARBA00022083"/>
    </source>
</evidence>
<protein>
    <recommendedName>
        <fullName evidence="2">DNA-directed RNA polymerases I and III subunit RPAC1</fullName>
    </recommendedName>
</protein>
<dbReference type="InterPro" id="IPR022842">
    <property type="entry name" value="RNAP_Rpo3/Rpb3/RPAC1"/>
</dbReference>
<dbReference type="InterPro" id="IPR033901">
    <property type="entry name" value="RNAPI/III_AC40"/>
</dbReference>
<keyword evidence="3" id="KW-0240">DNA-directed RNA polymerase</keyword>
<evidence type="ECO:0000256" key="5">
    <source>
        <dbReference type="ARBA" id="ARBA00023242"/>
    </source>
</evidence>
<dbReference type="Proteomes" id="UP000305647">
    <property type="component" value="Unassembled WGS sequence"/>
</dbReference>
<gene>
    <name evidence="10" type="ORF">E3Q10_00606</name>
    <name evidence="9" type="ORF">E3Q17_01580</name>
</gene>
<evidence type="ECO:0000313" key="9">
    <source>
        <dbReference type="EMBL" id="TIC01988.1"/>
    </source>
</evidence>
<name>A0A4T0P945_9BASI</name>
<evidence type="ECO:0000256" key="3">
    <source>
        <dbReference type="ARBA" id="ARBA00022478"/>
    </source>
</evidence>
<dbReference type="SMART" id="SM00662">
    <property type="entry name" value="RPOLD"/>
    <property type="match status" value="1"/>
</dbReference>
<evidence type="ECO:0000256" key="7">
    <source>
        <dbReference type="SAM" id="MobiDB-lite"/>
    </source>
</evidence>
<dbReference type="GO" id="GO:0005736">
    <property type="term" value="C:RNA polymerase I complex"/>
    <property type="evidence" value="ECO:0007669"/>
    <property type="project" value="TreeGrafter"/>
</dbReference>
<dbReference type="EMBL" id="SPRO01000004">
    <property type="protein sequence ID" value="TIC33671.1"/>
    <property type="molecule type" value="Genomic_DNA"/>
</dbReference>
<feature type="domain" description="DNA-directed RNA polymerase RpoA/D/Rpb3-type" evidence="8">
    <location>
        <begin position="56"/>
        <end position="337"/>
    </location>
</feature>
<dbReference type="HAMAP" id="MF_00320">
    <property type="entry name" value="RNApol_arch_Rpo3"/>
    <property type="match status" value="1"/>
</dbReference>